<proteinExistence type="predicted"/>
<reference evidence="1" key="1">
    <citation type="submission" date="2023-03" db="EMBL/GenBank/DDBJ databases">
        <title>Massive genome expansion in bonnet fungi (Mycena s.s.) driven by repeated elements and novel gene families across ecological guilds.</title>
        <authorList>
            <consortium name="Lawrence Berkeley National Laboratory"/>
            <person name="Harder C.B."/>
            <person name="Miyauchi S."/>
            <person name="Viragh M."/>
            <person name="Kuo A."/>
            <person name="Thoen E."/>
            <person name="Andreopoulos B."/>
            <person name="Lu D."/>
            <person name="Skrede I."/>
            <person name="Drula E."/>
            <person name="Henrissat B."/>
            <person name="Morin E."/>
            <person name="Kohler A."/>
            <person name="Barry K."/>
            <person name="LaButti K."/>
            <person name="Morin E."/>
            <person name="Salamov A."/>
            <person name="Lipzen A."/>
            <person name="Mereny Z."/>
            <person name="Hegedus B."/>
            <person name="Baldrian P."/>
            <person name="Stursova M."/>
            <person name="Weitz H."/>
            <person name="Taylor A."/>
            <person name="Grigoriev I.V."/>
            <person name="Nagy L.G."/>
            <person name="Martin F."/>
            <person name="Kauserud H."/>
        </authorList>
    </citation>
    <scope>NUCLEOTIDE SEQUENCE</scope>
    <source>
        <strain evidence="1">CBHHK188m</strain>
    </source>
</reference>
<name>A0AAD7NYB6_9AGAR</name>
<keyword evidence="2" id="KW-1185">Reference proteome</keyword>
<gene>
    <name evidence="1" type="ORF">DFH07DRAFT_765529</name>
</gene>
<evidence type="ECO:0000313" key="1">
    <source>
        <dbReference type="EMBL" id="KAJ7780241.1"/>
    </source>
</evidence>
<dbReference type="EMBL" id="JARJLG010000006">
    <property type="protein sequence ID" value="KAJ7780241.1"/>
    <property type="molecule type" value="Genomic_DNA"/>
</dbReference>
<organism evidence="1 2">
    <name type="scientific">Mycena maculata</name>
    <dbReference type="NCBI Taxonomy" id="230809"/>
    <lineage>
        <taxon>Eukaryota</taxon>
        <taxon>Fungi</taxon>
        <taxon>Dikarya</taxon>
        <taxon>Basidiomycota</taxon>
        <taxon>Agaricomycotina</taxon>
        <taxon>Agaricomycetes</taxon>
        <taxon>Agaricomycetidae</taxon>
        <taxon>Agaricales</taxon>
        <taxon>Marasmiineae</taxon>
        <taxon>Mycenaceae</taxon>
        <taxon>Mycena</taxon>
    </lineage>
</organism>
<evidence type="ECO:0000313" key="2">
    <source>
        <dbReference type="Proteomes" id="UP001215280"/>
    </source>
</evidence>
<dbReference type="AlphaFoldDB" id="A0AAD7NYB6"/>
<comment type="caution">
    <text evidence="1">The sequence shown here is derived from an EMBL/GenBank/DDBJ whole genome shotgun (WGS) entry which is preliminary data.</text>
</comment>
<accession>A0AAD7NYB6</accession>
<sequence>MYQTQETFITTTTGSSLPCQNSVMKMSSQAGWQLLTDQGDADEGEATAACSAARDSVVRAPTDLDRQLARNKPIAISTTGMDMDIFLCGTSAAARKGAEHWERGNKLAGIAYAALGVGAWALASHGGSLITAPVAILHKRLHRASAPSDTAVRIDMVARALIELRRAGAVDEAAGAALQETEARIATDADSSVRNSQLLHTQCKLTRRMLYTGKAPREHGSQRLDCMPDKWFPSANRAASPSVG</sequence>
<protein>
    <submittedName>
        <fullName evidence="1">Uncharacterized protein</fullName>
    </submittedName>
</protein>
<dbReference type="Proteomes" id="UP001215280">
    <property type="component" value="Unassembled WGS sequence"/>
</dbReference>